<dbReference type="NCBIfam" id="TIGR02577">
    <property type="entry name" value="cas_TM1794_Cmr2"/>
    <property type="match status" value="1"/>
</dbReference>
<dbReference type="Pfam" id="PF22335">
    <property type="entry name" value="Cas10-Cmr2_palm2"/>
    <property type="match status" value="1"/>
</dbReference>
<reference evidence="5" key="1">
    <citation type="submission" date="2008-03" db="EMBL/GenBank/DDBJ databases">
        <title>Complete sequence of Thermoproteus neutrophilus V24Sta.</title>
        <authorList>
            <consortium name="US DOE Joint Genome Institute"/>
            <person name="Copeland A."/>
            <person name="Lucas S."/>
            <person name="Lapidus A."/>
            <person name="Glavina del Rio T."/>
            <person name="Dalin E."/>
            <person name="Tice H."/>
            <person name="Bruce D."/>
            <person name="Goodwin L."/>
            <person name="Pitluck S."/>
            <person name="Sims D."/>
            <person name="Brettin T."/>
            <person name="Detter J.C."/>
            <person name="Han C."/>
            <person name="Kuske C.R."/>
            <person name="Schmutz J."/>
            <person name="Larimer F."/>
            <person name="Land M."/>
            <person name="Hauser L."/>
            <person name="Kyrpides N."/>
            <person name="Mikhailova N."/>
            <person name="Biddle J.F."/>
            <person name="Zhang Z."/>
            <person name="Fitz-Gibbon S.T."/>
            <person name="Lowe T.M."/>
            <person name="Saltikov C."/>
            <person name="House C.H."/>
            <person name="Richardson P."/>
        </authorList>
    </citation>
    <scope>NUCLEOTIDE SEQUENCE [LARGE SCALE GENOMIC DNA]</scope>
    <source>
        <strain evidence="5">V24Sta</strain>
    </source>
</reference>
<dbReference type="Gene3D" id="3.30.70.270">
    <property type="match status" value="1"/>
</dbReference>
<dbReference type="GeneID" id="6165902"/>
<dbReference type="RefSeq" id="WP_012349925.1">
    <property type="nucleotide sequence ID" value="NC_010525.1"/>
</dbReference>
<keyword evidence="6" id="KW-1185">Reference proteome</keyword>
<dbReference type="GO" id="GO:0000166">
    <property type="term" value="F:nucleotide binding"/>
    <property type="evidence" value="ECO:0007669"/>
    <property type="project" value="UniProtKB-KW"/>
</dbReference>
<feature type="domain" description="Cas10/Cmr2 second palm" evidence="4">
    <location>
        <begin position="612"/>
        <end position="785"/>
    </location>
</feature>
<feature type="domain" description="CRISPR-associated protein Cmr2 N-terminal" evidence="3">
    <location>
        <begin position="157"/>
        <end position="283"/>
    </location>
</feature>
<evidence type="ECO:0000256" key="2">
    <source>
        <dbReference type="ARBA" id="ARBA00023118"/>
    </source>
</evidence>
<evidence type="ECO:0000259" key="3">
    <source>
        <dbReference type="Pfam" id="PF12469"/>
    </source>
</evidence>
<dbReference type="Gene3D" id="3.30.70.2220">
    <property type="entry name" value="CRISPR-Cas system, Cmr2 subunit, D1 domain, cysteine cluster"/>
    <property type="match status" value="1"/>
</dbReference>
<dbReference type="OrthoDB" id="148218at2157"/>
<keyword evidence="2" id="KW-0051">Antiviral defense</keyword>
<organism evidence="5 6">
    <name type="scientific">Pyrobaculum neutrophilum (strain DSM 2338 / JCM 9278 / NBRC 100436 / V24Sta)</name>
    <name type="common">Thermoproteus neutrophilus</name>
    <dbReference type="NCBI Taxonomy" id="444157"/>
    <lineage>
        <taxon>Archaea</taxon>
        <taxon>Thermoproteota</taxon>
        <taxon>Thermoprotei</taxon>
        <taxon>Thermoproteales</taxon>
        <taxon>Thermoproteaceae</taxon>
        <taxon>Pyrobaculum</taxon>
    </lineage>
</organism>
<dbReference type="EMBL" id="CP001014">
    <property type="protein sequence ID" value="ACB39505.1"/>
    <property type="molecule type" value="Genomic_DNA"/>
</dbReference>
<evidence type="ECO:0000259" key="4">
    <source>
        <dbReference type="Pfam" id="PF22335"/>
    </source>
</evidence>
<dbReference type="HOGENOM" id="CLU_012640_0_0_2"/>
<dbReference type="eggNOG" id="arCOG02666">
    <property type="taxonomic scope" value="Archaea"/>
</dbReference>
<dbReference type="AlphaFoldDB" id="B1YCJ2"/>
<dbReference type="KEGG" id="tne:Tneu_0563"/>
<gene>
    <name evidence="5" type="ordered locus">Tneu_0563</name>
</gene>
<keyword evidence="1" id="KW-0547">Nucleotide-binding</keyword>
<sequence length="898" mass="99910">MDFSKKAALLLSSPPHWEEDGQVRELVERVRRALGADAGGDLVERIREYVWGGMPRGGAPYGYIHNVFSPTLKRELRKPPAEEVRAYWRDLAEVVEGAGGKYHVFYAAYEALWIKRGLSARVANPLAPFYDAFDEAYAMATLANWFSDGGEPSGYFVNADVPGVQDFVGAGRKAGDFWAGSWALSIAVWLTAWPFVEKYGPDVLLRPTARLNPYYFYFIRGSSQKLDKHLRDVMREVGFTPPEPAWIMQPLIGEKIQLVLPRRWSSEEEVVREVVEGFKKALDCLTGLARGHVCDLLRGHIDVIPSGGCFDALYRLGDYAEVRLPLRVTVIDIGEYYRELRDKYCAGADHCPVLKIAFFDELLRNSHAAVGFQMSLERQRRRVPTAGPYFHPAAFDEVKPAFKTPGPAASTHVFFNEKTWRVCTVCGSEPAVVGLRKVRTPTGKEDYNPDDLEAFINALGANCEDFERHLRRVIRPGEFLGPRCLAKRLIYLRAKPSKQPGEEPLPEEKLQRFESTEDVAVAVVAKVGEALEREAQKIKDGRSGACLKVADYLTKGGGRDLEMVWGTAEDMKREWEECIKALEKAEVDLGGLAAGAGLAGWPHSAALGPRLFYAVVRGDGDSMGELLDGRLPARWYEEYERALGGGLAGVEEYFKAVKSYLKRHVGEDAEQTVPITPLYRVAINRSLVVTSLRDWAAVEGASGMLIYAGGDDVVALAPVEKALDVVAQTRQNFWGGGFHSVGGYHIPQLAAYGRSYAVRFVHVMDIMSIELRKSHEDLERAKDAAWERHRKDSVAVASSRTQHAAVLPLRDVSTVDRLKLAWLYMLKDAISKNAPHDAERRLNGDLDADATYRVAEHVLRRNAKDGGAAAQIASWLRGASPRYIREFFGALAVLKGVL</sequence>
<protein>
    <submittedName>
        <fullName evidence="5">CRISPR-associated protein, Crm2 family</fullName>
    </submittedName>
</protein>
<evidence type="ECO:0000313" key="6">
    <source>
        <dbReference type="Proteomes" id="UP000001694"/>
    </source>
</evidence>
<proteinExistence type="predicted"/>
<evidence type="ECO:0000313" key="5">
    <source>
        <dbReference type="EMBL" id="ACB39505.1"/>
    </source>
</evidence>
<dbReference type="Pfam" id="PF12469">
    <property type="entry name" value="Cmr2_N"/>
    <property type="match status" value="1"/>
</dbReference>
<dbReference type="Proteomes" id="UP000001694">
    <property type="component" value="Chromosome"/>
</dbReference>
<evidence type="ECO:0000256" key="1">
    <source>
        <dbReference type="ARBA" id="ARBA00022741"/>
    </source>
</evidence>
<dbReference type="InterPro" id="IPR043128">
    <property type="entry name" value="Rev_trsase/Diguanyl_cyclase"/>
</dbReference>
<dbReference type="InterPro" id="IPR054767">
    <property type="entry name" value="Cas10-Cmr2_palm2"/>
</dbReference>
<dbReference type="InterPro" id="IPR024615">
    <property type="entry name" value="CRISPR-assoc_Cmr2_N"/>
</dbReference>
<dbReference type="GO" id="GO:0051607">
    <property type="term" value="P:defense response to virus"/>
    <property type="evidence" value="ECO:0007669"/>
    <property type="project" value="UniProtKB-KW"/>
</dbReference>
<dbReference type="STRING" id="444157.Tneu_0563"/>
<accession>B1YCJ2</accession>
<dbReference type="InterPro" id="IPR038242">
    <property type="entry name" value="Cmr2_N"/>
</dbReference>
<dbReference type="InterPro" id="IPR013407">
    <property type="entry name" value="CRISPR-assoc_prot_Cmr2"/>
</dbReference>
<name>B1YCJ2_PYRNV</name>